<dbReference type="STRING" id="1891926.Fuma_05478"/>
<evidence type="ECO:0000313" key="8">
    <source>
        <dbReference type="Proteomes" id="UP000187735"/>
    </source>
</evidence>
<keyword evidence="2" id="KW-0862">Zinc</keyword>
<keyword evidence="2" id="KW-0863">Zinc-finger</keyword>
<evidence type="ECO:0000256" key="1">
    <source>
        <dbReference type="ARBA" id="ARBA00022801"/>
    </source>
</evidence>
<feature type="region of interest" description="Disordered" evidence="3">
    <location>
        <begin position="1"/>
        <end position="20"/>
    </location>
</feature>
<feature type="domain" description="SWIM-type" evidence="4">
    <location>
        <begin position="189"/>
        <end position="227"/>
    </location>
</feature>
<feature type="domain" description="Helicase C-terminal" evidence="6">
    <location>
        <begin position="633"/>
        <end position="788"/>
    </location>
</feature>
<name>A0A1P8WP40_9PLAN</name>
<feature type="domain" description="Helicase ATP-binding" evidence="5">
    <location>
        <begin position="351"/>
        <end position="509"/>
    </location>
</feature>
<dbReference type="InterPro" id="IPR027417">
    <property type="entry name" value="P-loop_NTPase"/>
</dbReference>
<dbReference type="SMART" id="SM00490">
    <property type="entry name" value="HELICc"/>
    <property type="match status" value="1"/>
</dbReference>
<sequence length="913" mass="102228">MAGRMKSSTKSQNSGSGKKKKVNVFHQRLGSLTYYQACQMLGDDGAKLIQSGGQKFEVLSDRDVFLGGDLFRVRVEDAEVHGGVAIATMTLQSSRAKQLQCNCDQCNVPCEHLGTAVEFLLDARSELGLAMPPDMSVPLENLTESELLHRAVAERQARAAKESMKVRSMNTEKPWVDYVVTSQQSGRSYRVALRGLGAGESYCTCPDFKTNHLGTCKHILHVQTKVQKRFAKKNLKPYRRKRLSVRISYGAAQGIIFNLPHKADEKVEEIVGNADQVPLTNASDAVHRIRALEEAGHRVTIFPDAEQYIQRKLVSERVRKECEELRKNTKTHPLRKRLLKAELLPYQLDGIAFAAGAGRAILADDMGLGKTIQGIGVAELLAQLADIKRVLVVCPASLKSQWRNEIVKFSGRSTQIVLGNGVERVEQYSSDTFFTICNYEQVLRDVTAIETVPWDLIILDEGQRIKNWESKTSNMIRMLDSPFRLVLSGTPLENRLGELYTVTRFVDDELLGPAYQFFNKHHIVDERGSTQGYHRLDELRDKMSRVLLRRTRAEIADQLPERTDEVVRIEATQEQYDIQAANCARAAQIAAKKFMTEMDRLVLMSCLTNARMACDSTYLLDQEQQEYSSKLERLTELLTTLFDDPTRKIVLFSEWKRMLDRIESRIEDLGADYVRLDGNVPQKKRASLIARFQNDPECRVICMTNAGSTGLNLQAANTVINVDLPWNPAVLEQRIARAYRMGQKNPVHIYKLVTVSPNSDATLEERLLDTLAAKQGLADASLNFDSDISEVAMVSGMEDLKRRLEVVLNPPRKPVDESQQRKVEAEAKRLAEKREKVSQASGSLISAALSLAGELIDSHSEKTPSETSVNALAEKLSQCVDRDADGRPQLTISLPNEDALKGLAATLARLLET</sequence>
<evidence type="ECO:0000259" key="4">
    <source>
        <dbReference type="PROSITE" id="PS50966"/>
    </source>
</evidence>
<dbReference type="Gene3D" id="3.40.50.300">
    <property type="entry name" value="P-loop containing nucleotide triphosphate hydrolases"/>
    <property type="match status" value="1"/>
</dbReference>
<evidence type="ECO:0000256" key="3">
    <source>
        <dbReference type="SAM" id="MobiDB-lite"/>
    </source>
</evidence>
<accession>A0A1P8WP40</accession>
<dbReference type="PROSITE" id="PS51194">
    <property type="entry name" value="HELICASE_CTER"/>
    <property type="match status" value="1"/>
</dbReference>
<dbReference type="InterPro" id="IPR049730">
    <property type="entry name" value="SNF2/RAD54-like_C"/>
</dbReference>
<proteinExistence type="predicted"/>
<dbReference type="GO" id="GO:0008270">
    <property type="term" value="F:zinc ion binding"/>
    <property type="evidence" value="ECO:0007669"/>
    <property type="project" value="UniProtKB-KW"/>
</dbReference>
<keyword evidence="1 7" id="KW-0378">Hydrolase</keyword>
<evidence type="ECO:0000313" key="7">
    <source>
        <dbReference type="EMBL" id="APZ95816.1"/>
    </source>
</evidence>
<dbReference type="InterPro" id="IPR038718">
    <property type="entry name" value="SNF2-like_sf"/>
</dbReference>
<dbReference type="Pfam" id="PF00271">
    <property type="entry name" value="Helicase_C"/>
    <property type="match status" value="1"/>
</dbReference>
<gene>
    <name evidence="7" type="primary">rapA_2</name>
    <name evidence="7" type="ORF">Fuma_05478</name>
</gene>
<protein>
    <submittedName>
        <fullName evidence="7">RNA polymerase-associated protein RapA</fullName>
        <ecNumber evidence="7">3.6.4.-</ecNumber>
    </submittedName>
</protein>
<reference evidence="7 8" key="1">
    <citation type="journal article" date="2016" name="Front. Microbiol.">
        <title>Fuerstia marisgermanicae gen. nov., sp. nov., an Unusual Member of the Phylum Planctomycetes from the German Wadden Sea.</title>
        <authorList>
            <person name="Kohn T."/>
            <person name="Heuer A."/>
            <person name="Jogler M."/>
            <person name="Vollmers J."/>
            <person name="Boedeker C."/>
            <person name="Bunk B."/>
            <person name="Rast P."/>
            <person name="Borchert D."/>
            <person name="Glockner I."/>
            <person name="Freese H.M."/>
            <person name="Klenk H.P."/>
            <person name="Overmann J."/>
            <person name="Kaster A.K."/>
            <person name="Rohde M."/>
            <person name="Wiegand S."/>
            <person name="Jogler C."/>
        </authorList>
    </citation>
    <scope>NUCLEOTIDE SEQUENCE [LARGE SCALE GENOMIC DNA]</scope>
    <source>
        <strain evidence="7 8">NH11</strain>
    </source>
</reference>
<dbReference type="SMART" id="SM00487">
    <property type="entry name" value="DEXDc"/>
    <property type="match status" value="1"/>
</dbReference>
<dbReference type="EMBL" id="CP017641">
    <property type="protein sequence ID" value="APZ95816.1"/>
    <property type="molecule type" value="Genomic_DNA"/>
</dbReference>
<keyword evidence="2" id="KW-0479">Metal-binding</keyword>
<dbReference type="EC" id="3.6.4.-" evidence="7"/>
<evidence type="ECO:0000259" key="5">
    <source>
        <dbReference type="PROSITE" id="PS51192"/>
    </source>
</evidence>
<dbReference type="Proteomes" id="UP000187735">
    <property type="component" value="Chromosome"/>
</dbReference>
<dbReference type="Pfam" id="PF00176">
    <property type="entry name" value="SNF2-rel_dom"/>
    <property type="match status" value="1"/>
</dbReference>
<feature type="compositionally biased region" description="Low complexity" evidence="3">
    <location>
        <begin position="1"/>
        <end position="16"/>
    </location>
</feature>
<dbReference type="InterPro" id="IPR000330">
    <property type="entry name" value="SNF2_N"/>
</dbReference>
<dbReference type="CDD" id="cd18793">
    <property type="entry name" value="SF2_C_SNF"/>
    <property type="match status" value="1"/>
</dbReference>
<organism evidence="7 8">
    <name type="scientific">Fuerstiella marisgermanici</name>
    <dbReference type="NCBI Taxonomy" id="1891926"/>
    <lineage>
        <taxon>Bacteria</taxon>
        <taxon>Pseudomonadati</taxon>
        <taxon>Planctomycetota</taxon>
        <taxon>Planctomycetia</taxon>
        <taxon>Planctomycetales</taxon>
        <taxon>Planctomycetaceae</taxon>
        <taxon>Fuerstiella</taxon>
    </lineage>
</organism>
<dbReference type="SUPFAM" id="SSF52540">
    <property type="entry name" value="P-loop containing nucleoside triphosphate hydrolases"/>
    <property type="match status" value="2"/>
</dbReference>
<keyword evidence="8" id="KW-1185">Reference proteome</keyword>
<dbReference type="InterPro" id="IPR014001">
    <property type="entry name" value="Helicase_ATP-bd"/>
</dbReference>
<dbReference type="Gene3D" id="3.40.50.10810">
    <property type="entry name" value="Tandem AAA-ATPase domain"/>
    <property type="match status" value="1"/>
</dbReference>
<dbReference type="PANTHER" id="PTHR10799">
    <property type="entry name" value="SNF2/RAD54 HELICASE FAMILY"/>
    <property type="match status" value="1"/>
</dbReference>
<evidence type="ECO:0000256" key="2">
    <source>
        <dbReference type="PROSITE-ProRule" id="PRU00325"/>
    </source>
</evidence>
<dbReference type="GO" id="GO:0016787">
    <property type="term" value="F:hydrolase activity"/>
    <property type="evidence" value="ECO:0007669"/>
    <property type="project" value="UniProtKB-KW"/>
</dbReference>
<dbReference type="AlphaFoldDB" id="A0A1P8WP40"/>
<dbReference type="InterPro" id="IPR007527">
    <property type="entry name" value="Znf_SWIM"/>
</dbReference>
<dbReference type="GO" id="GO:0005524">
    <property type="term" value="F:ATP binding"/>
    <property type="evidence" value="ECO:0007669"/>
    <property type="project" value="InterPro"/>
</dbReference>
<evidence type="ECO:0000259" key="6">
    <source>
        <dbReference type="PROSITE" id="PS51194"/>
    </source>
</evidence>
<dbReference type="InterPro" id="IPR001650">
    <property type="entry name" value="Helicase_C-like"/>
</dbReference>
<dbReference type="PROSITE" id="PS51192">
    <property type="entry name" value="HELICASE_ATP_BIND_1"/>
    <property type="match status" value="1"/>
</dbReference>
<dbReference type="PROSITE" id="PS50966">
    <property type="entry name" value="ZF_SWIM"/>
    <property type="match status" value="1"/>
</dbReference>
<dbReference type="CDD" id="cd17919">
    <property type="entry name" value="DEXHc_Snf"/>
    <property type="match status" value="1"/>
</dbReference>
<dbReference type="KEGG" id="fmr:Fuma_05478"/>